<dbReference type="Proteomes" id="UP001320420">
    <property type="component" value="Unassembled WGS sequence"/>
</dbReference>
<proteinExistence type="predicted"/>
<dbReference type="EMBL" id="JAKJXP020000004">
    <property type="protein sequence ID" value="KAK7756957.1"/>
    <property type="molecule type" value="Genomic_DNA"/>
</dbReference>
<keyword evidence="1" id="KW-0732">Signal</keyword>
<name>A0AAN9V0V6_9PEZI</name>
<dbReference type="InterPro" id="IPR052820">
    <property type="entry name" value="PhiA_domain"/>
</dbReference>
<evidence type="ECO:0000313" key="2">
    <source>
        <dbReference type="EMBL" id="KAK7756957.1"/>
    </source>
</evidence>
<accession>A0AAN9V0V6</accession>
<feature type="signal peptide" evidence="1">
    <location>
        <begin position="1"/>
        <end position="16"/>
    </location>
</feature>
<dbReference type="PANTHER" id="PTHR42047:SF1">
    <property type="entry name" value="PROTEIN, PUTATIVE (AFU_ORTHOLOGUE AFUA_6G03560)-RELATED"/>
    <property type="match status" value="1"/>
</dbReference>
<evidence type="ECO:0000256" key="1">
    <source>
        <dbReference type="SAM" id="SignalP"/>
    </source>
</evidence>
<evidence type="ECO:0000313" key="3">
    <source>
        <dbReference type="Proteomes" id="UP001320420"/>
    </source>
</evidence>
<sequence>MKTFATLLVCPLAALGAAILPRQMSVPEGPWTAGVWRQDYTSDVFFVGDAINANGGKFWVNRETSAYCPDGIEGLDCTQLPGTSTVFTGGNGTLSLNVAVPGGQQVYIAPDGSLSYTEPHSASMPDGSVSTGFSRQRSESFGAPVNVFNSIMEGWVACPVTEGEPRERTYQLFAGLQKEGCYDTAVRSYTSEGPNAWEYV</sequence>
<gene>
    <name evidence="2" type="ORF">SLS62_000973</name>
</gene>
<reference evidence="2 3" key="1">
    <citation type="submission" date="2024-02" db="EMBL/GenBank/DDBJ databases">
        <title>De novo assembly and annotation of 12 fungi associated with fruit tree decline syndrome in Ontario, Canada.</title>
        <authorList>
            <person name="Sulman M."/>
            <person name="Ellouze W."/>
            <person name="Ilyukhin E."/>
        </authorList>
    </citation>
    <scope>NUCLEOTIDE SEQUENCE [LARGE SCALE GENOMIC DNA]</scope>
    <source>
        <strain evidence="2 3">M11/M66-122</strain>
    </source>
</reference>
<organism evidence="2 3">
    <name type="scientific">Diatrype stigma</name>
    <dbReference type="NCBI Taxonomy" id="117547"/>
    <lineage>
        <taxon>Eukaryota</taxon>
        <taxon>Fungi</taxon>
        <taxon>Dikarya</taxon>
        <taxon>Ascomycota</taxon>
        <taxon>Pezizomycotina</taxon>
        <taxon>Sordariomycetes</taxon>
        <taxon>Xylariomycetidae</taxon>
        <taxon>Xylariales</taxon>
        <taxon>Diatrypaceae</taxon>
        <taxon>Diatrype</taxon>
    </lineage>
</organism>
<feature type="chain" id="PRO_5042918144" evidence="1">
    <location>
        <begin position="17"/>
        <end position="200"/>
    </location>
</feature>
<comment type="caution">
    <text evidence="2">The sequence shown here is derived from an EMBL/GenBank/DDBJ whole genome shotgun (WGS) entry which is preliminary data.</text>
</comment>
<dbReference type="PANTHER" id="PTHR42047">
    <property type="entry name" value="PROTEIN, PUTATIVE (AFU_ORTHOLOGUE AFUA_6G03560)-RELATED"/>
    <property type="match status" value="1"/>
</dbReference>
<keyword evidence="3" id="KW-1185">Reference proteome</keyword>
<dbReference type="AlphaFoldDB" id="A0AAN9V0V6"/>
<protein>
    <submittedName>
        <fullName evidence="2">Uncharacterized protein</fullName>
    </submittedName>
</protein>